<gene>
    <name evidence="2" type="ORF">Nepgr_007846</name>
</gene>
<protein>
    <submittedName>
        <fullName evidence="2">Uncharacterized protein</fullName>
    </submittedName>
</protein>
<sequence>MSIPSYHGIHTPQWPGTVGSISIPEAPMPSQLRQLQQIDTPKPHPSKPTAAVMSFPFLYLMKIVVRPAPAGPAALVSDSLDPAAAGVLLNPMLLSPQRHNPIRSHPAVDTPKTAEGATRDRAPSVTQLGTRQPAAGRTEVTRWQLQKEENEVPTSSLHSKAVPSIYNIRYCFSISSQNQDAAERKEKTDSAPINPSTPGCNSIAHCTSKY</sequence>
<feature type="compositionally biased region" description="Polar residues" evidence="1">
    <location>
        <begin position="191"/>
        <end position="200"/>
    </location>
</feature>
<reference evidence="2" key="1">
    <citation type="submission" date="2023-05" db="EMBL/GenBank/DDBJ databases">
        <title>Nepenthes gracilis genome sequencing.</title>
        <authorList>
            <person name="Fukushima K."/>
        </authorList>
    </citation>
    <scope>NUCLEOTIDE SEQUENCE</scope>
    <source>
        <strain evidence="2">SING2019-196</strain>
    </source>
</reference>
<proteinExistence type="predicted"/>
<organism evidence="2 3">
    <name type="scientific">Nepenthes gracilis</name>
    <name type="common">Slender pitcher plant</name>
    <dbReference type="NCBI Taxonomy" id="150966"/>
    <lineage>
        <taxon>Eukaryota</taxon>
        <taxon>Viridiplantae</taxon>
        <taxon>Streptophyta</taxon>
        <taxon>Embryophyta</taxon>
        <taxon>Tracheophyta</taxon>
        <taxon>Spermatophyta</taxon>
        <taxon>Magnoliopsida</taxon>
        <taxon>eudicotyledons</taxon>
        <taxon>Gunneridae</taxon>
        <taxon>Pentapetalae</taxon>
        <taxon>Caryophyllales</taxon>
        <taxon>Nepenthaceae</taxon>
        <taxon>Nepenthes</taxon>
    </lineage>
</organism>
<evidence type="ECO:0000313" key="2">
    <source>
        <dbReference type="EMBL" id="GMH06006.1"/>
    </source>
</evidence>
<dbReference type="AlphaFoldDB" id="A0AAD3S8K1"/>
<comment type="caution">
    <text evidence="2">The sequence shown here is derived from an EMBL/GenBank/DDBJ whole genome shotgun (WGS) entry which is preliminary data.</text>
</comment>
<dbReference type="EMBL" id="BSYO01000006">
    <property type="protein sequence ID" value="GMH06006.1"/>
    <property type="molecule type" value="Genomic_DNA"/>
</dbReference>
<accession>A0AAD3S8K1</accession>
<keyword evidence="3" id="KW-1185">Reference proteome</keyword>
<feature type="region of interest" description="Disordered" evidence="1">
    <location>
        <begin position="181"/>
        <end position="201"/>
    </location>
</feature>
<evidence type="ECO:0000256" key="1">
    <source>
        <dbReference type="SAM" id="MobiDB-lite"/>
    </source>
</evidence>
<evidence type="ECO:0000313" key="3">
    <source>
        <dbReference type="Proteomes" id="UP001279734"/>
    </source>
</evidence>
<name>A0AAD3S8K1_NEPGR</name>
<dbReference type="Proteomes" id="UP001279734">
    <property type="component" value="Unassembled WGS sequence"/>
</dbReference>